<keyword evidence="1" id="KW-0812">Transmembrane</keyword>
<evidence type="ECO:0000259" key="2">
    <source>
        <dbReference type="Pfam" id="PF26604"/>
    </source>
</evidence>
<sequence length="79" mass="8791">MKNKITEILGWYGVVAIIAAYIMVTFSFIKPTDLWYLILNGTGAMGIVADALDDKNYQPMVLNIIWAIIAGIAIIRLFV</sequence>
<feature type="transmembrane region" description="Helical" evidence="1">
    <location>
        <begin position="9"/>
        <end position="29"/>
    </location>
</feature>
<organism evidence="3 4">
    <name type="scientific">Candidatus Wolfebacteria bacterium CG02_land_8_20_14_3_00_37_12</name>
    <dbReference type="NCBI Taxonomy" id="1975066"/>
    <lineage>
        <taxon>Bacteria</taxon>
        <taxon>Candidatus Wolfeibacteriota</taxon>
    </lineage>
</organism>
<accession>A0A2M7CQP9</accession>
<feature type="transmembrane region" description="Helical" evidence="1">
    <location>
        <begin position="60"/>
        <end position="78"/>
    </location>
</feature>
<protein>
    <recommendedName>
        <fullName evidence="2">CBU-0592-like domain-containing protein</fullName>
    </recommendedName>
</protein>
<keyword evidence="1" id="KW-1133">Transmembrane helix</keyword>
<evidence type="ECO:0000313" key="3">
    <source>
        <dbReference type="EMBL" id="PIV31997.1"/>
    </source>
</evidence>
<dbReference type="InterPro" id="IPR058058">
    <property type="entry name" value="CBU_0592-like"/>
</dbReference>
<evidence type="ECO:0000256" key="1">
    <source>
        <dbReference type="SAM" id="Phobius"/>
    </source>
</evidence>
<name>A0A2M7CQP9_9BACT</name>
<keyword evidence="1" id="KW-0472">Membrane</keyword>
<dbReference type="AlphaFoldDB" id="A0A2M7CQP9"/>
<dbReference type="Proteomes" id="UP000230595">
    <property type="component" value="Unassembled WGS sequence"/>
</dbReference>
<feature type="domain" description="CBU-0592-like" evidence="2">
    <location>
        <begin position="7"/>
        <end position="78"/>
    </location>
</feature>
<evidence type="ECO:0000313" key="4">
    <source>
        <dbReference type="Proteomes" id="UP000230595"/>
    </source>
</evidence>
<gene>
    <name evidence="3" type="ORF">COS33_00175</name>
</gene>
<dbReference type="EMBL" id="PEUH01000004">
    <property type="protein sequence ID" value="PIV31997.1"/>
    <property type="molecule type" value="Genomic_DNA"/>
</dbReference>
<proteinExistence type="predicted"/>
<dbReference type="NCBIfam" id="NF047864">
    <property type="entry name" value="CBU_0592_membra"/>
    <property type="match status" value="1"/>
</dbReference>
<dbReference type="Pfam" id="PF26604">
    <property type="entry name" value="CBU_0592"/>
    <property type="match status" value="1"/>
</dbReference>
<comment type="caution">
    <text evidence="3">The sequence shown here is derived from an EMBL/GenBank/DDBJ whole genome shotgun (WGS) entry which is preliminary data.</text>
</comment>
<reference evidence="4" key="1">
    <citation type="submission" date="2017-09" db="EMBL/GenBank/DDBJ databases">
        <title>Depth-based differentiation of microbial function through sediment-hosted aquifers and enrichment of novel symbionts in the deep terrestrial subsurface.</title>
        <authorList>
            <person name="Probst A.J."/>
            <person name="Ladd B."/>
            <person name="Jarett J.K."/>
            <person name="Geller-Mcgrath D.E."/>
            <person name="Sieber C.M.K."/>
            <person name="Emerson J.B."/>
            <person name="Anantharaman K."/>
            <person name="Thomas B.C."/>
            <person name="Malmstrom R."/>
            <person name="Stieglmeier M."/>
            <person name="Klingl A."/>
            <person name="Woyke T."/>
            <person name="Ryan C.M."/>
            <person name="Banfield J.F."/>
        </authorList>
    </citation>
    <scope>NUCLEOTIDE SEQUENCE [LARGE SCALE GENOMIC DNA]</scope>
</reference>